<evidence type="ECO:0000256" key="3">
    <source>
        <dbReference type="ARBA" id="ARBA00022676"/>
    </source>
</evidence>
<evidence type="ECO:0000313" key="7">
    <source>
        <dbReference type="Proteomes" id="UP000271554"/>
    </source>
</evidence>
<dbReference type="EMBL" id="CP032698">
    <property type="protein sequence ID" value="AYG84864.1"/>
    <property type="molecule type" value="Genomic_DNA"/>
</dbReference>
<evidence type="ECO:0000313" key="6">
    <source>
        <dbReference type="EMBL" id="AYG84864.1"/>
    </source>
</evidence>
<dbReference type="KEGG" id="shun:DWB77_07079"/>
<accession>A0A387HMU2</accession>
<dbReference type="Gene3D" id="3.90.550.10">
    <property type="entry name" value="Spore Coat Polysaccharide Biosynthesis Protein SpsA, Chain A"/>
    <property type="match status" value="1"/>
</dbReference>
<protein>
    <recommendedName>
        <fullName evidence="5">Galactosyltransferase C-terminal domain-containing protein</fullName>
    </recommendedName>
</protein>
<dbReference type="GO" id="GO:0016757">
    <property type="term" value="F:glycosyltransferase activity"/>
    <property type="evidence" value="ECO:0007669"/>
    <property type="project" value="UniProtKB-KW"/>
</dbReference>
<reference evidence="6 7" key="1">
    <citation type="submission" date="2018-10" db="EMBL/GenBank/DDBJ databases">
        <title>Relationship between Morphology and Antimicrobial Activity in Streptomyces.</title>
        <authorList>
            <person name="Kang H.J."/>
            <person name="Kim S.B."/>
        </authorList>
    </citation>
    <scope>NUCLEOTIDE SEQUENCE [LARGE SCALE GENOMIC DNA]</scope>
    <source>
        <strain evidence="6 7">BH38</strain>
    </source>
</reference>
<evidence type="ECO:0000256" key="4">
    <source>
        <dbReference type="ARBA" id="ARBA00022679"/>
    </source>
</evidence>
<proteinExistence type="inferred from homology"/>
<dbReference type="SUPFAM" id="SSF53448">
    <property type="entry name" value="Nucleotide-diphospho-sugar transferases"/>
    <property type="match status" value="1"/>
</dbReference>
<evidence type="ECO:0000256" key="2">
    <source>
        <dbReference type="ARBA" id="ARBA00006739"/>
    </source>
</evidence>
<gene>
    <name evidence="6" type="ORF">DWB77_07079</name>
</gene>
<evidence type="ECO:0000256" key="1">
    <source>
        <dbReference type="ARBA" id="ARBA00004776"/>
    </source>
</evidence>
<evidence type="ECO:0000259" key="5">
    <source>
        <dbReference type="Pfam" id="PF02709"/>
    </source>
</evidence>
<keyword evidence="7" id="KW-1185">Reference proteome</keyword>
<dbReference type="PANTHER" id="PTHR43179">
    <property type="entry name" value="RHAMNOSYLTRANSFERASE WBBL"/>
    <property type="match status" value="1"/>
</dbReference>
<feature type="domain" description="Galactosyltransferase C-terminal" evidence="5">
    <location>
        <begin position="165"/>
        <end position="207"/>
    </location>
</feature>
<dbReference type="InterPro" id="IPR027791">
    <property type="entry name" value="Galactosyl_T_C"/>
</dbReference>
<dbReference type="Proteomes" id="UP000271554">
    <property type="component" value="Chromosome"/>
</dbReference>
<comment type="similarity">
    <text evidence="2">Belongs to the glycosyltransferase 2 family.</text>
</comment>
<comment type="pathway">
    <text evidence="1">Cell wall biogenesis; cell wall polysaccharide biosynthesis.</text>
</comment>
<keyword evidence="3" id="KW-0328">Glycosyltransferase</keyword>
<dbReference type="InterPro" id="IPR029044">
    <property type="entry name" value="Nucleotide-diphossugar_trans"/>
</dbReference>
<name>A0A387HMU2_9ACTN</name>
<dbReference type="OrthoDB" id="6653642at2"/>
<dbReference type="AlphaFoldDB" id="A0A387HMU2"/>
<keyword evidence="4" id="KW-0808">Transferase</keyword>
<dbReference type="PANTHER" id="PTHR43179:SF12">
    <property type="entry name" value="GALACTOFURANOSYLTRANSFERASE GLFT2"/>
    <property type="match status" value="1"/>
</dbReference>
<dbReference type="RefSeq" id="WP_120726513.1">
    <property type="nucleotide sequence ID" value="NZ_CP032698.1"/>
</dbReference>
<organism evidence="6 7">
    <name type="scientific">Streptomyces hundungensis</name>
    <dbReference type="NCBI Taxonomy" id="1077946"/>
    <lineage>
        <taxon>Bacteria</taxon>
        <taxon>Bacillati</taxon>
        <taxon>Actinomycetota</taxon>
        <taxon>Actinomycetes</taxon>
        <taxon>Kitasatosporales</taxon>
        <taxon>Streptomycetaceae</taxon>
        <taxon>Streptomyces</taxon>
    </lineage>
</organism>
<sequence length="271" mass="28951">MRTAVITIAAGRHRHLLLQQDGLSRGARTPDQYVIVAMDDPDIGPLTAGRRPPPCVLDLPLAEGGLPLAAARNAGAARALEGGADLLVFLDVDCVPGPTLLDRYAQVAEDGALLCGTVAYLPPAPPGGYGLDALADLAPPHPARPAPADGELRRGGDPRLFWSLSFALTAATWSRVGGFCESYAGYGGEDTDFSATAARQGVDLWWVGGAPAYHQHHPTHDPPVQHLDDILRNGALYKRRWGTWPMLGWLRAFEALGLAVHDPAADTWRKR</sequence>
<dbReference type="Pfam" id="PF02709">
    <property type="entry name" value="Glyco_transf_7C"/>
    <property type="match status" value="1"/>
</dbReference>